<protein>
    <submittedName>
        <fullName evidence="1">Uncharacterized protein</fullName>
    </submittedName>
</protein>
<dbReference type="Proteomes" id="UP000503308">
    <property type="component" value="Chromosome"/>
</dbReference>
<dbReference type="RefSeq" id="WP_169641194.1">
    <property type="nucleotide sequence ID" value="NZ_CP048788.1"/>
</dbReference>
<gene>
    <name evidence="1" type="ORF">G3256_12785</name>
</gene>
<organism evidence="1 2">
    <name type="scientific">Roseobacter ponti</name>
    <dbReference type="NCBI Taxonomy" id="1891787"/>
    <lineage>
        <taxon>Bacteria</taxon>
        <taxon>Pseudomonadati</taxon>
        <taxon>Pseudomonadota</taxon>
        <taxon>Alphaproteobacteria</taxon>
        <taxon>Rhodobacterales</taxon>
        <taxon>Roseobacteraceae</taxon>
        <taxon>Roseobacter</taxon>
    </lineage>
</organism>
<dbReference type="EMBL" id="CP048788">
    <property type="protein sequence ID" value="QJF51976.1"/>
    <property type="molecule type" value="Genomic_DNA"/>
</dbReference>
<proteinExistence type="predicted"/>
<keyword evidence="2" id="KW-1185">Reference proteome</keyword>
<dbReference type="KEGG" id="rpon:G3256_12785"/>
<evidence type="ECO:0000313" key="2">
    <source>
        <dbReference type="Proteomes" id="UP000503308"/>
    </source>
</evidence>
<evidence type="ECO:0000313" key="1">
    <source>
        <dbReference type="EMBL" id="QJF51976.1"/>
    </source>
</evidence>
<sequence>MFSPEGYWSWDEIVTASAQWTRDLIIAKNCPSLLSEKEASSNWETERKIQDILVEDGFVETASHVRFAVDVAHLWLLANFLDVHDAVLCSPEGVRMRCPPIMKAHGDALDWWSWPLSSKPFGRAETWAYLNYFTKGNFRITDAQSRFCAIDYLSGTIQLKPNSKNLLLGSSYGHGCEEIYVEKFIDVQLRPVLGWAVCWNPSDLPETESEIFQSLGFSDLDWNAIDFDGGNLTASPPHQQNILDCILAVFPEGKQGATWAVVESKVGYSRRSIVRALKQNNLWSDWSESGQENKG</sequence>
<accession>A0A858SYP1</accession>
<name>A0A858SYP1_9RHOB</name>
<dbReference type="AlphaFoldDB" id="A0A858SYP1"/>
<reference evidence="1 2" key="1">
    <citation type="submission" date="2020-02" db="EMBL/GenBank/DDBJ databases">
        <title>Genome sequence of Roseobacter ponti.</title>
        <authorList>
            <person name="Hollensteiner J."/>
            <person name="Schneider D."/>
            <person name="Poehlein A."/>
            <person name="Daniel R."/>
        </authorList>
    </citation>
    <scope>NUCLEOTIDE SEQUENCE [LARGE SCALE GENOMIC DNA]</scope>
    <source>
        <strain evidence="1 2">DSM 106830</strain>
    </source>
</reference>